<sequence length="206" mass="22602">MARLSARRDAPLWNLRAPFCSHSSPSTSRLRKPSHPCYAHCVFATCARNLSVYHSRRVNHPCKDLSIPDFTTFGNILVDAYSSRRTVPVPYGTTMCLNHLSFLASPAGQGCAAPRDNASHAHKSATRSCVNVGRCPILRELDESSRPTDEASLLATRPGHSGTRMPLRKPVSFTIIAMSCLPACSELLWSSDPERCRHGVCADLNL</sequence>
<organism evidence="1 2">
    <name type="scientific">Ceraceosorus guamensis</name>
    <dbReference type="NCBI Taxonomy" id="1522189"/>
    <lineage>
        <taxon>Eukaryota</taxon>
        <taxon>Fungi</taxon>
        <taxon>Dikarya</taxon>
        <taxon>Basidiomycota</taxon>
        <taxon>Ustilaginomycotina</taxon>
        <taxon>Exobasidiomycetes</taxon>
        <taxon>Ceraceosorales</taxon>
        <taxon>Ceraceosoraceae</taxon>
        <taxon>Ceraceosorus</taxon>
    </lineage>
</organism>
<dbReference type="Proteomes" id="UP000245783">
    <property type="component" value="Unassembled WGS sequence"/>
</dbReference>
<dbReference type="RefSeq" id="XP_025369646.1">
    <property type="nucleotide sequence ID" value="XM_025510209.1"/>
</dbReference>
<keyword evidence="2" id="KW-1185">Reference proteome</keyword>
<gene>
    <name evidence="1" type="ORF">IE81DRAFT_124612</name>
</gene>
<dbReference type="AlphaFoldDB" id="A0A316VXX9"/>
<protein>
    <submittedName>
        <fullName evidence="1">Uncharacterized protein</fullName>
    </submittedName>
</protein>
<accession>A0A316VXX9</accession>
<dbReference type="InParanoid" id="A0A316VXX9"/>
<evidence type="ECO:0000313" key="1">
    <source>
        <dbReference type="EMBL" id="PWN42486.1"/>
    </source>
</evidence>
<reference evidence="1 2" key="1">
    <citation type="journal article" date="2018" name="Mol. Biol. Evol.">
        <title>Broad Genomic Sampling Reveals a Smut Pathogenic Ancestry of the Fungal Clade Ustilaginomycotina.</title>
        <authorList>
            <person name="Kijpornyongpan T."/>
            <person name="Mondo S.J."/>
            <person name="Barry K."/>
            <person name="Sandor L."/>
            <person name="Lee J."/>
            <person name="Lipzen A."/>
            <person name="Pangilinan J."/>
            <person name="LaButti K."/>
            <person name="Hainaut M."/>
            <person name="Henrissat B."/>
            <person name="Grigoriev I.V."/>
            <person name="Spatafora J.W."/>
            <person name="Aime M.C."/>
        </authorList>
    </citation>
    <scope>NUCLEOTIDE SEQUENCE [LARGE SCALE GENOMIC DNA]</scope>
    <source>
        <strain evidence="1 2">MCA 4658</strain>
    </source>
</reference>
<dbReference type="EMBL" id="KZ819379">
    <property type="protein sequence ID" value="PWN42486.1"/>
    <property type="molecule type" value="Genomic_DNA"/>
</dbReference>
<proteinExistence type="predicted"/>
<dbReference type="GeneID" id="37032079"/>
<name>A0A316VXX9_9BASI</name>
<evidence type="ECO:0000313" key="2">
    <source>
        <dbReference type="Proteomes" id="UP000245783"/>
    </source>
</evidence>